<feature type="region of interest" description="Disordered" evidence="1">
    <location>
        <begin position="1"/>
        <end position="21"/>
    </location>
</feature>
<keyword evidence="3" id="KW-1185">Reference proteome</keyword>
<evidence type="ECO:0000313" key="3">
    <source>
        <dbReference type="Proteomes" id="UP001341840"/>
    </source>
</evidence>
<feature type="compositionally biased region" description="Pro residues" evidence="1">
    <location>
        <begin position="85"/>
        <end position="99"/>
    </location>
</feature>
<organism evidence="2 3">
    <name type="scientific">Stylosanthes scabra</name>
    <dbReference type="NCBI Taxonomy" id="79078"/>
    <lineage>
        <taxon>Eukaryota</taxon>
        <taxon>Viridiplantae</taxon>
        <taxon>Streptophyta</taxon>
        <taxon>Embryophyta</taxon>
        <taxon>Tracheophyta</taxon>
        <taxon>Spermatophyta</taxon>
        <taxon>Magnoliopsida</taxon>
        <taxon>eudicotyledons</taxon>
        <taxon>Gunneridae</taxon>
        <taxon>Pentapetalae</taxon>
        <taxon>rosids</taxon>
        <taxon>fabids</taxon>
        <taxon>Fabales</taxon>
        <taxon>Fabaceae</taxon>
        <taxon>Papilionoideae</taxon>
        <taxon>50 kb inversion clade</taxon>
        <taxon>dalbergioids sensu lato</taxon>
        <taxon>Dalbergieae</taxon>
        <taxon>Pterocarpus clade</taxon>
        <taxon>Stylosanthes</taxon>
    </lineage>
</organism>
<name>A0ABU6ZRM1_9FABA</name>
<proteinExistence type="predicted"/>
<protein>
    <submittedName>
        <fullName evidence="2">Uncharacterized protein</fullName>
    </submittedName>
</protein>
<accession>A0ABU6ZRM1</accession>
<reference evidence="2 3" key="1">
    <citation type="journal article" date="2023" name="Plants (Basel)">
        <title>Bridging the Gap: Combining Genomics and Transcriptomics Approaches to Understand Stylosanthes scabra, an Orphan Legume from the Brazilian Caatinga.</title>
        <authorList>
            <person name="Ferreira-Neto J.R.C."/>
            <person name="da Silva M.D."/>
            <person name="Binneck E."/>
            <person name="de Melo N.F."/>
            <person name="da Silva R.H."/>
            <person name="de Melo A.L.T.M."/>
            <person name="Pandolfi V."/>
            <person name="Bustamante F.O."/>
            <person name="Brasileiro-Vidal A.C."/>
            <person name="Benko-Iseppon A.M."/>
        </authorList>
    </citation>
    <scope>NUCLEOTIDE SEQUENCE [LARGE SCALE GENOMIC DNA]</scope>
    <source>
        <tissue evidence="2">Leaves</tissue>
    </source>
</reference>
<gene>
    <name evidence="2" type="ORF">PIB30_086013</name>
</gene>
<evidence type="ECO:0000256" key="1">
    <source>
        <dbReference type="SAM" id="MobiDB-lite"/>
    </source>
</evidence>
<comment type="caution">
    <text evidence="2">The sequence shown here is derived from an EMBL/GenBank/DDBJ whole genome shotgun (WGS) entry which is preliminary data.</text>
</comment>
<feature type="region of interest" description="Disordered" evidence="1">
    <location>
        <begin position="74"/>
        <end position="120"/>
    </location>
</feature>
<dbReference type="Proteomes" id="UP001341840">
    <property type="component" value="Unassembled WGS sequence"/>
</dbReference>
<sequence>MVPPLFSDDEDADTASGPPDLRERVVLLNREISQQAEANARRVAALESTVQTQSQEVSELRKAYADMYSLLTQMRSGGSTSAPLPNFPPLPPPPPPPQTDAPGTGPGTGFPDADDDPDYV</sequence>
<dbReference type="EMBL" id="JASCZI010273317">
    <property type="protein sequence ID" value="MED6224632.1"/>
    <property type="molecule type" value="Genomic_DNA"/>
</dbReference>
<evidence type="ECO:0000313" key="2">
    <source>
        <dbReference type="EMBL" id="MED6224632.1"/>
    </source>
</evidence>